<gene>
    <name evidence="4" type="ORF">GCM10025791_29380</name>
</gene>
<feature type="domain" description="Carboxylesterase type B" evidence="3">
    <location>
        <begin position="7"/>
        <end position="257"/>
    </location>
</feature>
<evidence type="ECO:0000313" key="5">
    <source>
        <dbReference type="Proteomes" id="UP001409585"/>
    </source>
</evidence>
<dbReference type="SUPFAM" id="SSF53474">
    <property type="entry name" value="alpha/beta-Hydrolases"/>
    <property type="match status" value="1"/>
</dbReference>
<dbReference type="PANTHER" id="PTHR43142:SF1">
    <property type="entry name" value="CARBOXYLIC ESTER HYDROLASE"/>
    <property type="match status" value="1"/>
</dbReference>
<keyword evidence="2" id="KW-0378">Hydrolase</keyword>
<dbReference type="Proteomes" id="UP001409585">
    <property type="component" value="Unassembled WGS sequence"/>
</dbReference>
<name>A0AAV3U535_9ALTE</name>
<reference evidence="5" key="1">
    <citation type="journal article" date="2019" name="Int. J. Syst. Evol. Microbiol.">
        <title>The Global Catalogue of Microorganisms (GCM) 10K type strain sequencing project: providing services to taxonomists for standard genome sequencing and annotation.</title>
        <authorList>
            <consortium name="The Broad Institute Genomics Platform"/>
            <consortium name="The Broad Institute Genome Sequencing Center for Infectious Disease"/>
            <person name="Wu L."/>
            <person name="Ma J."/>
        </authorList>
    </citation>
    <scope>NUCLEOTIDE SEQUENCE [LARGE SCALE GENOMIC DNA]</scope>
    <source>
        <strain evidence="5">JCM 19134</strain>
    </source>
</reference>
<evidence type="ECO:0000256" key="1">
    <source>
        <dbReference type="ARBA" id="ARBA00005964"/>
    </source>
</evidence>
<dbReference type="GO" id="GO:0016787">
    <property type="term" value="F:hydrolase activity"/>
    <property type="evidence" value="ECO:0007669"/>
    <property type="project" value="UniProtKB-KW"/>
</dbReference>
<comment type="similarity">
    <text evidence="1">Belongs to the type-B carboxylesterase/lipase family.</text>
</comment>
<accession>A0AAV3U535</accession>
<evidence type="ECO:0000259" key="3">
    <source>
        <dbReference type="Pfam" id="PF00135"/>
    </source>
</evidence>
<dbReference type="EMBL" id="BAABLX010000027">
    <property type="protein sequence ID" value="GAA4947723.1"/>
    <property type="molecule type" value="Genomic_DNA"/>
</dbReference>
<evidence type="ECO:0000313" key="4">
    <source>
        <dbReference type="EMBL" id="GAA4947723.1"/>
    </source>
</evidence>
<dbReference type="InterPro" id="IPR002018">
    <property type="entry name" value="CarbesteraseB"/>
</dbReference>
<protein>
    <recommendedName>
        <fullName evidence="3">Carboxylesterase type B domain-containing protein</fullName>
    </recommendedName>
</protein>
<dbReference type="AlphaFoldDB" id="A0AAV3U535"/>
<comment type="caution">
    <text evidence="4">The sequence shown here is derived from an EMBL/GenBank/DDBJ whole genome shotgun (WGS) entry which is preliminary data.</text>
</comment>
<dbReference type="InterPro" id="IPR029058">
    <property type="entry name" value="AB_hydrolase_fold"/>
</dbReference>
<evidence type="ECO:0000256" key="2">
    <source>
        <dbReference type="ARBA" id="ARBA00022801"/>
    </source>
</evidence>
<dbReference type="PROSITE" id="PS00941">
    <property type="entry name" value="CARBOXYLESTERASE_B_2"/>
    <property type="match status" value="1"/>
</dbReference>
<dbReference type="InterPro" id="IPR019819">
    <property type="entry name" value="Carboxylesterase_B_CS"/>
</dbReference>
<proteinExistence type="inferred from homology"/>
<organism evidence="4 5">
    <name type="scientific">Halioxenophilus aromaticivorans</name>
    <dbReference type="NCBI Taxonomy" id="1306992"/>
    <lineage>
        <taxon>Bacteria</taxon>
        <taxon>Pseudomonadati</taxon>
        <taxon>Pseudomonadota</taxon>
        <taxon>Gammaproteobacteria</taxon>
        <taxon>Alteromonadales</taxon>
        <taxon>Alteromonadaceae</taxon>
        <taxon>Halioxenophilus</taxon>
    </lineage>
</organism>
<sequence>MEDEYTGVVAFKGIHYAAPPRGENRFRPRAPPANRSELLLATAYGSKCAQTGGSFGSASVSEDCLYLNVFTPDTTGEFPVMVWIHGGAFVAGSGNDPENGNPDYQPTYHPKVLVGQGVVVVTLNYRLRILGFLSHPILSVESGMGSGNYGIMDQQAALAWVQSNIEEEEYGGDPSNVTIFGESAGGHSVMTQLVSSQAQGLFHKAIVQSGTYAPSQLSLPLAEAIGAATPMTLGCDSAGDSAACLRRLPVQAILAAQGPVYLPSVDGNV</sequence>
<dbReference type="PANTHER" id="PTHR43142">
    <property type="entry name" value="CARBOXYLIC ESTER HYDROLASE"/>
    <property type="match status" value="1"/>
</dbReference>
<dbReference type="Pfam" id="PF00135">
    <property type="entry name" value="COesterase"/>
    <property type="match status" value="1"/>
</dbReference>
<keyword evidence="5" id="KW-1185">Reference proteome</keyword>
<dbReference type="Gene3D" id="3.40.50.1820">
    <property type="entry name" value="alpha/beta hydrolase"/>
    <property type="match status" value="1"/>
</dbReference>